<dbReference type="InterPro" id="IPR050357">
    <property type="entry name" value="Arrestin_domain-protein"/>
</dbReference>
<name>N1J5J2_BLUG1</name>
<protein>
    <recommendedName>
        <fullName evidence="2">LDB19 N-terminal domain-containing protein</fullName>
    </recommendedName>
</protein>
<evidence type="ECO:0000259" key="2">
    <source>
        <dbReference type="Pfam" id="PF13002"/>
    </source>
</evidence>
<dbReference type="GO" id="GO:0031625">
    <property type="term" value="F:ubiquitin protein ligase binding"/>
    <property type="evidence" value="ECO:0007669"/>
    <property type="project" value="TreeGrafter"/>
</dbReference>
<dbReference type="EMBL" id="CAUH01001005">
    <property type="protein sequence ID" value="CCU75125.1"/>
    <property type="molecule type" value="Genomic_DNA"/>
</dbReference>
<dbReference type="PANTHER" id="PTHR11188">
    <property type="entry name" value="ARRESTIN DOMAIN CONTAINING PROTEIN"/>
    <property type="match status" value="1"/>
</dbReference>
<dbReference type="Pfam" id="PF13002">
    <property type="entry name" value="LDB19"/>
    <property type="match status" value="1"/>
</dbReference>
<comment type="caution">
    <text evidence="3">The sequence shown here is derived from an EMBL/GenBank/DDBJ whole genome shotgun (WGS) entry which is preliminary data.</text>
</comment>
<dbReference type="GO" id="GO:0070086">
    <property type="term" value="P:ubiquitin-dependent endocytosis"/>
    <property type="evidence" value="ECO:0007669"/>
    <property type="project" value="TreeGrafter"/>
</dbReference>
<feature type="region of interest" description="Disordered" evidence="1">
    <location>
        <begin position="27"/>
        <end position="58"/>
    </location>
</feature>
<evidence type="ECO:0000313" key="3">
    <source>
        <dbReference type="EMBL" id="CCU75125.1"/>
    </source>
</evidence>
<dbReference type="GO" id="GO:0005829">
    <property type="term" value="C:cytosol"/>
    <property type="evidence" value="ECO:0007669"/>
    <property type="project" value="TreeGrafter"/>
</dbReference>
<feature type="domain" description="LDB19 N-terminal" evidence="2">
    <location>
        <begin position="129"/>
        <end position="304"/>
    </location>
</feature>
<accession>N1J5J2</accession>
<dbReference type="InParanoid" id="N1J5J2"/>
<dbReference type="AlphaFoldDB" id="N1J5J2"/>
<dbReference type="Proteomes" id="UP000015441">
    <property type="component" value="Unassembled WGS sequence"/>
</dbReference>
<proteinExistence type="predicted"/>
<dbReference type="STRING" id="546991.N1J5J2"/>
<dbReference type="FunCoup" id="N1J5J2">
    <property type="interactions" value="23"/>
</dbReference>
<dbReference type="HOGENOM" id="CLU_026015_1_0_1"/>
<dbReference type="GO" id="GO:0030674">
    <property type="term" value="F:protein-macromolecule adaptor activity"/>
    <property type="evidence" value="ECO:0007669"/>
    <property type="project" value="TreeGrafter"/>
</dbReference>
<dbReference type="PANTHER" id="PTHR11188:SF76">
    <property type="entry name" value="PROTEIN LDB19"/>
    <property type="match status" value="1"/>
</dbReference>
<dbReference type="InterPro" id="IPR024391">
    <property type="entry name" value="LDB19_N"/>
</dbReference>
<evidence type="ECO:0000313" key="4">
    <source>
        <dbReference type="Proteomes" id="UP000015441"/>
    </source>
</evidence>
<dbReference type="Gene3D" id="2.60.40.640">
    <property type="match status" value="1"/>
</dbReference>
<gene>
    <name evidence="3" type="ORF">BGHDH14_bgh03906</name>
</gene>
<organism evidence="3 4">
    <name type="scientific">Blumeria graminis f. sp. hordei (strain DH14)</name>
    <name type="common">Barley powdery mildew</name>
    <name type="synonym">Oidium monilioides f. sp. hordei</name>
    <dbReference type="NCBI Taxonomy" id="546991"/>
    <lineage>
        <taxon>Eukaryota</taxon>
        <taxon>Fungi</taxon>
        <taxon>Dikarya</taxon>
        <taxon>Ascomycota</taxon>
        <taxon>Pezizomycotina</taxon>
        <taxon>Leotiomycetes</taxon>
        <taxon>Erysiphales</taxon>
        <taxon>Erysiphaceae</taxon>
        <taxon>Blumeria</taxon>
        <taxon>Blumeria hordei</taxon>
    </lineage>
</organism>
<dbReference type="GO" id="GO:0005886">
    <property type="term" value="C:plasma membrane"/>
    <property type="evidence" value="ECO:0007669"/>
    <property type="project" value="TreeGrafter"/>
</dbReference>
<keyword evidence="4" id="KW-1185">Reference proteome</keyword>
<evidence type="ECO:0000256" key="1">
    <source>
        <dbReference type="SAM" id="MobiDB-lite"/>
    </source>
</evidence>
<feature type="compositionally biased region" description="Polar residues" evidence="1">
    <location>
        <begin position="40"/>
        <end position="49"/>
    </location>
</feature>
<reference evidence="3 4" key="1">
    <citation type="journal article" date="2010" name="Science">
        <title>Genome expansion and gene loss in powdery mildew fungi reveal tradeoffs in extreme parasitism.</title>
        <authorList>
            <person name="Spanu P.D."/>
            <person name="Abbott J.C."/>
            <person name="Amselem J."/>
            <person name="Burgis T.A."/>
            <person name="Soanes D.M."/>
            <person name="Stueber K."/>
            <person name="Ver Loren van Themaat E."/>
            <person name="Brown J.K.M."/>
            <person name="Butcher S.A."/>
            <person name="Gurr S.J."/>
            <person name="Lebrun M.-H."/>
            <person name="Ridout C.J."/>
            <person name="Schulze-Lefert P."/>
            <person name="Talbot N.J."/>
            <person name="Ahmadinejad N."/>
            <person name="Ametz C."/>
            <person name="Barton G.R."/>
            <person name="Benjdia M."/>
            <person name="Bidzinski P."/>
            <person name="Bindschedler L.V."/>
            <person name="Both M."/>
            <person name="Brewer M.T."/>
            <person name="Cadle-Davidson L."/>
            <person name="Cadle-Davidson M.M."/>
            <person name="Collemare J."/>
            <person name="Cramer R."/>
            <person name="Frenkel O."/>
            <person name="Godfrey D."/>
            <person name="Harriman J."/>
            <person name="Hoede C."/>
            <person name="King B.C."/>
            <person name="Klages S."/>
            <person name="Kleemann J."/>
            <person name="Knoll D."/>
            <person name="Koti P.S."/>
            <person name="Kreplak J."/>
            <person name="Lopez-Ruiz F.J."/>
            <person name="Lu X."/>
            <person name="Maekawa T."/>
            <person name="Mahanil S."/>
            <person name="Micali C."/>
            <person name="Milgroom M.G."/>
            <person name="Montana G."/>
            <person name="Noir S."/>
            <person name="O'Connell R.J."/>
            <person name="Oberhaensli S."/>
            <person name="Parlange F."/>
            <person name="Pedersen C."/>
            <person name="Quesneville H."/>
            <person name="Reinhardt R."/>
            <person name="Rott M."/>
            <person name="Sacristan S."/>
            <person name="Schmidt S.M."/>
            <person name="Schoen M."/>
            <person name="Skamnioti P."/>
            <person name="Sommer H."/>
            <person name="Stephens A."/>
            <person name="Takahara H."/>
            <person name="Thordal-Christensen H."/>
            <person name="Vigouroux M."/>
            <person name="Wessling R."/>
            <person name="Wicker T."/>
            <person name="Panstruga R."/>
        </authorList>
    </citation>
    <scope>NUCLEOTIDE SEQUENCE [LARGE SCALE GENOMIC DNA]</scope>
    <source>
        <strain evidence="3">DH14</strain>
    </source>
</reference>
<dbReference type="InterPro" id="IPR014756">
    <property type="entry name" value="Ig_E-set"/>
</dbReference>
<sequence length="497" mass="55419">MPHRVATFFRASSHSVDLLEKEFTKAAKGSVSRNKPALNRSLSPPQHSSGPDDRNTRLQESHKRIHIPGLYTPRSCSQKLLLATSSLDVEIESPPLVFYGPTTTSSGALLSGQLILQVQQETVAVESFKMSLDLELTHKRPHHTHCRNCRKHKTVLESWVFLHGPTTLPKGLHKFPFSWILPGHLPASTQGTLFQIEYNLHAELALSGVESVKLCKELDIRRAIMPPDGPRSSTRIFPPTDLTAYCQHPTAIHPIGTSTVSIRIDGCVKKSVEAGTQRQWKLKKLYWHLEEKQKITSPPCSKHAMKRPGHEGEEKGVTHTDVRIIGEGYFRMGWKSDYTIPDGRIEVEFPFAIRPGAQPLCDMKSDNDTEVSHSLVVQMVFIEEIMSKLTTTEDIPTGAARVLRMHFNVIVTERSGLGISWDAEQPPLYENVPMSPPRYERSTVNEFNSIPTYQSLSSTESLGSSLDPIRSVAHTNSTPLHGIPKILCGSGRPAMMT</sequence>
<dbReference type="OrthoDB" id="3832628at2759"/>
<dbReference type="eggNOG" id="ENOG502QS9U">
    <property type="taxonomic scope" value="Eukaryota"/>
</dbReference>
<dbReference type="InterPro" id="IPR014752">
    <property type="entry name" value="Arrestin-like_C"/>
</dbReference>
<dbReference type="SUPFAM" id="SSF81296">
    <property type="entry name" value="E set domains"/>
    <property type="match status" value="1"/>
</dbReference>